<proteinExistence type="predicted"/>
<evidence type="ECO:0000313" key="1">
    <source>
        <dbReference type="Proteomes" id="UP000095281"/>
    </source>
</evidence>
<reference evidence="2" key="1">
    <citation type="submission" date="2016-11" db="UniProtKB">
        <authorList>
            <consortium name="WormBaseParasite"/>
        </authorList>
    </citation>
    <scope>IDENTIFICATION</scope>
</reference>
<dbReference type="Proteomes" id="UP000095281">
    <property type="component" value="Unplaced"/>
</dbReference>
<accession>A0A1I8BA98</accession>
<dbReference type="WBParaSite" id="MhA1_Contig1756.frz3.gene5">
    <property type="protein sequence ID" value="MhA1_Contig1756.frz3.gene5"/>
    <property type="gene ID" value="MhA1_Contig1756.frz3.gene5"/>
</dbReference>
<sequence>MHVRCPSLPPGFTIHNLVGIRVNPKASKVHWILFPSEKILNEWITDINSTLPQRQNPPRNASRLCRFCRLFLNIVQLLRLFLCIIDNCDDGGDDGGGGCFGCGGDEEDDDS</sequence>
<organism evidence="1 2">
    <name type="scientific">Meloidogyne hapla</name>
    <name type="common">Root-knot nematode worm</name>
    <dbReference type="NCBI Taxonomy" id="6305"/>
    <lineage>
        <taxon>Eukaryota</taxon>
        <taxon>Metazoa</taxon>
        <taxon>Ecdysozoa</taxon>
        <taxon>Nematoda</taxon>
        <taxon>Chromadorea</taxon>
        <taxon>Rhabditida</taxon>
        <taxon>Tylenchina</taxon>
        <taxon>Tylenchomorpha</taxon>
        <taxon>Tylenchoidea</taxon>
        <taxon>Meloidogynidae</taxon>
        <taxon>Meloidogyninae</taxon>
        <taxon>Meloidogyne</taxon>
    </lineage>
</organism>
<protein>
    <submittedName>
        <fullName evidence="2">PH domain-containing protein</fullName>
    </submittedName>
</protein>
<dbReference type="AlphaFoldDB" id="A0A1I8BA98"/>
<evidence type="ECO:0000313" key="2">
    <source>
        <dbReference type="WBParaSite" id="MhA1_Contig1756.frz3.gene5"/>
    </source>
</evidence>
<keyword evidence="1" id="KW-1185">Reference proteome</keyword>
<name>A0A1I8BA98_MELHA</name>